<evidence type="ECO:0000313" key="1">
    <source>
        <dbReference type="EMBL" id="PAX51657.1"/>
    </source>
</evidence>
<gene>
    <name evidence="1" type="ORF">CK510_23590</name>
</gene>
<organism evidence="1 2">
    <name type="scientific">Brunnivagina elsteri CCALA 953</name>
    <dbReference type="NCBI Taxonomy" id="987040"/>
    <lineage>
        <taxon>Bacteria</taxon>
        <taxon>Bacillati</taxon>
        <taxon>Cyanobacteriota</taxon>
        <taxon>Cyanophyceae</taxon>
        <taxon>Nostocales</taxon>
        <taxon>Calotrichaceae</taxon>
        <taxon>Brunnivagina</taxon>
    </lineage>
</organism>
<reference evidence="1 2" key="1">
    <citation type="submission" date="2017-08" db="EMBL/GenBank/DDBJ databases">
        <title>Draft genome sequence of filamentous cyanobacterium Calothrix elsteri CCALA 953.</title>
        <authorList>
            <person name="Gagunashvili A.N."/>
            <person name="Elster J."/>
            <person name="Andresson O.S."/>
        </authorList>
    </citation>
    <scope>NUCLEOTIDE SEQUENCE [LARGE SCALE GENOMIC DNA]</scope>
    <source>
        <strain evidence="1 2">CCALA 953</strain>
    </source>
</reference>
<evidence type="ECO:0000313" key="2">
    <source>
        <dbReference type="Proteomes" id="UP000218238"/>
    </source>
</evidence>
<comment type="caution">
    <text evidence="1">The sequence shown here is derived from an EMBL/GenBank/DDBJ whole genome shotgun (WGS) entry which is preliminary data.</text>
</comment>
<sequence>MTAAPEEKFILISMLNLTQATTVLTKHILLFLNIFSKIRLIVWQIIQTLSKIGNWALYSKLLKTLLPSSLPRLN</sequence>
<dbReference type="EMBL" id="NTFS01000355">
    <property type="protein sequence ID" value="PAX51657.1"/>
    <property type="molecule type" value="Genomic_DNA"/>
</dbReference>
<name>A0A2A2TCX9_9CYAN</name>
<accession>A0A2A2TCX9</accession>
<dbReference type="Proteomes" id="UP000218238">
    <property type="component" value="Unassembled WGS sequence"/>
</dbReference>
<proteinExistence type="predicted"/>
<dbReference type="AlphaFoldDB" id="A0A2A2TCX9"/>
<keyword evidence="2" id="KW-1185">Reference proteome</keyword>
<protein>
    <submittedName>
        <fullName evidence="1">Uncharacterized protein</fullName>
    </submittedName>
</protein>